<evidence type="ECO:0000313" key="2">
    <source>
        <dbReference type="EMBL" id="PKR83051.1"/>
    </source>
</evidence>
<accession>A0A2N3LEK4</accession>
<evidence type="ECO:0008006" key="4">
    <source>
        <dbReference type="Google" id="ProtNLM"/>
    </source>
</evidence>
<evidence type="ECO:0000256" key="1">
    <source>
        <dbReference type="SAM" id="Phobius"/>
    </source>
</evidence>
<proteinExistence type="predicted"/>
<evidence type="ECO:0000313" key="3">
    <source>
        <dbReference type="Proteomes" id="UP000233440"/>
    </source>
</evidence>
<dbReference type="Proteomes" id="UP000233440">
    <property type="component" value="Unassembled WGS sequence"/>
</dbReference>
<dbReference type="RefSeq" id="WP_101356196.1">
    <property type="nucleotide sequence ID" value="NZ_PIQO01000023.1"/>
</dbReference>
<keyword evidence="1" id="KW-1133">Transmembrane helix</keyword>
<dbReference type="OrthoDB" id="2324354at2"/>
<organism evidence="2 3">
    <name type="scientific">Heyndrickxia camelliae</name>
    <dbReference type="NCBI Taxonomy" id="1707093"/>
    <lineage>
        <taxon>Bacteria</taxon>
        <taxon>Bacillati</taxon>
        <taxon>Bacillota</taxon>
        <taxon>Bacilli</taxon>
        <taxon>Bacillales</taxon>
        <taxon>Bacillaceae</taxon>
        <taxon>Heyndrickxia</taxon>
    </lineage>
</organism>
<keyword evidence="1" id="KW-0812">Transmembrane</keyword>
<name>A0A2N3LEK4_9BACI</name>
<dbReference type="Pfam" id="PF16943">
    <property type="entry name" value="T4SS_CagC"/>
    <property type="match status" value="1"/>
</dbReference>
<comment type="caution">
    <text evidence="2">The sequence shown here is derived from an EMBL/GenBank/DDBJ whole genome shotgun (WGS) entry which is preliminary data.</text>
</comment>
<dbReference type="AlphaFoldDB" id="A0A2N3LEK4"/>
<sequence length="119" mass="12592">MVLSKIKNMDPVKMVLMAALLGVFITVLSVPDVLHATATTAQVKSKLKTGVTAIQGVITGLVVVVGIIATQKIVVKHLPSIDDPHVKNEMWKAIGGVVLAVIGGAALIWIVPWIYSLFA</sequence>
<keyword evidence="1" id="KW-0472">Membrane</keyword>
<protein>
    <recommendedName>
        <fullName evidence="4">Conjugal transfer protein</fullName>
    </recommendedName>
</protein>
<keyword evidence="3" id="KW-1185">Reference proteome</keyword>
<gene>
    <name evidence="2" type="ORF">CWO92_21175</name>
</gene>
<feature type="transmembrane region" description="Helical" evidence="1">
    <location>
        <begin position="52"/>
        <end position="70"/>
    </location>
</feature>
<feature type="transmembrane region" description="Helical" evidence="1">
    <location>
        <begin position="91"/>
        <end position="115"/>
    </location>
</feature>
<dbReference type="InterPro" id="IPR031607">
    <property type="entry name" value="T4SS_CagC"/>
</dbReference>
<reference evidence="2 3" key="1">
    <citation type="submission" date="2017-11" db="EMBL/GenBank/DDBJ databases">
        <title>Bacillus camelliae sp. nov., isolated from pu'er tea.</title>
        <authorList>
            <person name="Niu L."/>
        </authorList>
    </citation>
    <scope>NUCLEOTIDE SEQUENCE [LARGE SCALE GENOMIC DNA]</scope>
    <source>
        <strain evidence="2 3">7578-1</strain>
    </source>
</reference>
<dbReference type="EMBL" id="PIQO01000023">
    <property type="protein sequence ID" value="PKR83051.1"/>
    <property type="molecule type" value="Genomic_DNA"/>
</dbReference>